<dbReference type="GO" id="GO:0005856">
    <property type="term" value="C:cytoskeleton"/>
    <property type="evidence" value="ECO:0007669"/>
    <property type="project" value="TreeGrafter"/>
</dbReference>
<dbReference type="InterPro" id="IPR051017">
    <property type="entry name" value="Aldolase-II_Adducin_sf"/>
</dbReference>
<evidence type="ECO:0000313" key="2">
    <source>
        <dbReference type="EMBL" id="KIJ30717.1"/>
    </source>
</evidence>
<dbReference type="Proteomes" id="UP000054279">
    <property type="component" value="Unassembled WGS sequence"/>
</dbReference>
<dbReference type="OrthoDB" id="3238794at2759"/>
<accession>A0A0C9UP72</accession>
<dbReference type="PANTHER" id="PTHR10672:SF39">
    <property type="entry name" value="CLASS II ALDOLASE_ADDUCIN N-TERMINAL DOMAIN-CONTAINING PROTEIN"/>
    <property type="match status" value="1"/>
</dbReference>
<dbReference type="InterPro" id="IPR001303">
    <property type="entry name" value="Aldolase_II/adducin_N"/>
</dbReference>
<protein>
    <recommendedName>
        <fullName evidence="1">Class II aldolase/adducin N-terminal domain-containing protein</fullName>
    </recommendedName>
</protein>
<dbReference type="EMBL" id="KN837255">
    <property type="protein sequence ID" value="KIJ30717.1"/>
    <property type="molecule type" value="Genomic_DNA"/>
</dbReference>
<proteinExistence type="predicted"/>
<dbReference type="SMART" id="SM01007">
    <property type="entry name" value="Aldolase_II"/>
    <property type="match status" value="1"/>
</dbReference>
<dbReference type="InterPro" id="IPR036409">
    <property type="entry name" value="Aldolase_II/adducin_N_sf"/>
</dbReference>
<organism evidence="2 3">
    <name type="scientific">Sphaerobolus stellatus (strain SS14)</name>
    <dbReference type="NCBI Taxonomy" id="990650"/>
    <lineage>
        <taxon>Eukaryota</taxon>
        <taxon>Fungi</taxon>
        <taxon>Dikarya</taxon>
        <taxon>Basidiomycota</taxon>
        <taxon>Agaricomycotina</taxon>
        <taxon>Agaricomycetes</taxon>
        <taxon>Phallomycetidae</taxon>
        <taxon>Geastrales</taxon>
        <taxon>Sphaerobolaceae</taxon>
        <taxon>Sphaerobolus</taxon>
    </lineage>
</organism>
<dbReference type="Gene3D" id="3.40.225.10">
    <property type="entry name" value="Class II aldolase/adducin N-terminal domain"/>
    <property type="match status" value="1"/>
</dbReference>
<dbReference type="Pfam" id="PF00596">
    <property type="entry name" value="Aldolase_II"/>
    <property type="match status" value="1"/>
</dbReference>
<evidence type="ECO:0000259" key="1">
    <source>
        <dbReference type="SMART" id="SM01007"/>
    </source>
</evidence>
<evidence type="ECO:0000313" key="3">
    <source>
        <dbReference type="Proteomes" id="UP000054279"/>
    </source>
</evidence>
<sequence length="269" mass="30018">MMNGEEGRRRLEQVIVDYGSSPLPPKFDTKEEERESLKERLAGACRILDHRKYNENLMGIISFRDPIDSDTFWTTPRTTNWGLIQPSSLLHVDSQANILQGEGDIDNERFIVHIYIYTARPEVTAIGYSQSPHGLAFSQKGAPLAPLTQDSCAFFDDNAVYDGPFQGEEANKGMVDALGKHKILFLKNDGFLVAAKSIEAIVTWSISCEKCCQVQILAELAAKGREFGPPHPIGDQEAYDTYKSVGTDISGFFGAWPEYQALRAREKAH</sequence>
<dbReference type="HOGENOM" id="CLU_006033_1_2_1"/>
<keyword evidence="3" id="KW-1185">Reference proteome</keyword>
<dbReference type="AlphaFoldDB" id="A0A0C9UP72"/>
<feature type="domain" description="Class II aldolase/adducin N-terminal" evidence="1">
    <location>
        <begin position="39"/>
        <end position="216"/>
    </location>
</feature>
<gene>
    <name evidence="2" type="ORF">M422DRAFT_214449</name>
</gene>
<dbReference type="PANTHER" id="PTHR10672">
    <property type="entry name" value="ADDUCIN"/>
    <property type="match status" value="1"/>
</dbReference>
<dbReference type="SUPFAM" id="SSF53639">
    <property type="entry name" value="AraD/HMP-PK domain-like"/>
    <property type="match status" value="1"/>
</dbReference>
<reference evidence="2 3" key="1">
    <citation type="submission" date="2014-06" db="EMBL/GenBank/DDBJ databases">
        <title>Evolutionary Origins and Diversification of the Mycorrhizal Mutualists.</title>
        <authorList>
            <consortium name="DOE Joint Genome Institute"/>
            <consortium name="Mycorrhizal Genomics Consortium"/>
            <person name="Kohler A."/>
            <person name="Kuo A."/>
            <person name="Nagy L.G."/>
            <person name="Floudas D."/>
            <person name="Copeland A."/>
            <person name="Barry K.W."/>
            <person name="Cichocki N."/>
            <person name="Veneault-Fourrey C."/>
            <person name="LaButti K."/>
            <person name="Lindquist E.A."/>
            <person name="Lipzen A."/>
            <person name="Lundell T."/>
            <person name="Morin E."/>
            <person name="Murat C."/>
            <person name="Riley R."/>
            <person name="Ohm R."/>
            <person name="Sun H."/>
            <person name="Tunlid A."/>
            <person name="Henrissat B."/>
            <person name="Grigoriev I.V."/>
            <person name="Hibbett D.S."/>
            <person name="Martin F."/>
        </authorList>
    </citation>
    <scope>NUCLEOTIDE SEQUENCE [LARGE SCALE GENOMIC DNA]</scope>
    <source>
        <strain evidence="2 3">SS14</strain>
    </source>
</reference>
<name>A0A0C9UP72_SPHS4</name>
<dbReference type="GO" id="GO:0051015">
    <property type="term" value="F:actin filament binding"/>
    <property type="evidence" value="ECO:0007669"/>
    <property type="project" value="TreeGrafter"/>
</dbReference>